<dbReference type="Pfam" id="PF06067">
    <property type="entry name" value="DUF932"/>
    <property type="match status" value="1"/>
</dbReference>
<proteinExistence type="predicted"/>
<protein>
    <recommendedName>
        <fullName evidence="3">DUF932 domain-containing protein</fullName>
    </recommendedName>
</protein>
<dbReference type="InterPro" id="IPR026325">
    <property type="entry name" value="DUF932"/>
</dbReference>
<sequence>MPAEFDSGMFVREPAWHRLGVVLDDYPGSWEEARRLAGLDWEPVEEPQFRRVQTATDASGEPIYDYREVPGYKYVVRSDNGAILDSANSSYELITHADMGEIIEAILDNAEVKYETAGSLYGGRKVWALARLGQEIELPGDNSPTLRYLALMNSHDGTAALKALGTGVRIVCANTWHAADIGAEKTGTAFSFRHTRNWRENVENAQKAVTGAFAQMDKYVEKARSLLSMRLDGEAAEQFVQQFAIERTLANTNVKRSDLDDYLLTNPRVAQSMADTQASLKAILRSETCNELPETAYKYIQAAGEFADHFKPSKNDDTYFTRTVVNIEPLKQTATKLATKLATPVS</sequence>
<evidence type="ECO:0008006" key="3">
    <source>
        <dbReference type="Google" id="ProtNLM"/>
    </source>
</evidence>
<evidence type="ECO:0000313" key="1">
    <source>
        <dbReference type="EMBL" id="KGI79365.1"/>
    </source>
</evidence>
<name>A0ABR4WYA5_9ACTN</name>
<evidence type="ECO:0000313" key="2">
    <source>
        <dbReference type="Proteomes" id="UP000029737"/>
    </source>
</evidence>
<dbReference type="Proteomes" id="UP000029737">
    <property type="component" value="Unassembled WGS sequence"/>
</dbReference>
<comment type="caution">
    <text evidence="1">The sequence shown here is derived from an EMBL/GenBank/DDBJ whole genome shotgun (WGS) entry which is preliminary data.</text>
</comment>
<organism evidence="1 2">
    <name type="scientific">Actinopolyspora erythraea</name>
    <dbReference type="NCBI Taxonomy" id="414996"/>
    <lineage>
        <taxon>Bacteria</taxon>
        <taxon>Bacillati</taxon>
        <taxon>Actinomycetota</taxon>
        <taxon>Actinomycetes</taxon>
        <taxon>Actinopolysporales</taxon>
        <taxon>Actinopolysporaceae</taxon>
        <taxon>Actinopolyspora</taxon>
    </lineage>
</organism>
<dbReference type="EMBL" id="JPMV01000046">
    <property type="protein sequence ID" value="KGI79365.1"/>
    <property type="molecule type" value="Genomic_DNA"/>
</dbReference>
<accession>A0ABR4WYA5</accession>
<dbReference type="NCBIfam" id="TIGR03299">
    <property type="entry name" value="LGT_TIGR03299"/>
    <property type="match status" value="1"/>
</dbReference>
<dbReference type="InterPro" id="IPR017686">
    <property type="entry name" value="Phg/plasmid-like_prot"/>
</dbReference>
<keyword evidence="2" id="KW-1185">Reference proteome</keyword>
<reference evidence="1 2" key="1">
    <citation type="journal article" date="2014" name="PLoS ONE">
        <title>Identification and Characterization of a New Erythromycin Biosynthetic Gene Cluster in Actinopolyspora erythraea YIM90600, a Novel Erythronolide-Producing Halophilic Actinomycete Isolated from Salt Field.</title>
        <authorList>
            <person name="Chen D."/>
            <person name="Feng J."/>
            <person name="Huang L."/>
            <person name="Zhang Q."/>
            <person name="Wu J."/>
            <person name="Zhu X."/>
            <person name="Duan Y."/>
            <person name="Xu Z."/>
        </authorList>
    </citation>
    <scope>NUCLEOTIDE SEQUENCE [LARGE SCALE GENOMIC DNA]</scope>
    <source>
        <strain evidence="1 2">YIM90600</strain>
    </source>
</reference>
<gene>
    <name evidence="1" type="ORF">IL38_24005</name>
</gene>
<dbReference type="RefSeq" id="WP_043578874.1">
    <property type="nucleotide sequence ID" value="NZ_KN214181.1"/>
</dbReference>